<sequence length="67" mass="7158">AASEAAIVSIDVAIAAESVMIKRSFDRYDAVLGATLPASLSDGEFDRDTDNETSVHWNATAETLRSK</sequence>
<feature type="non-terminal residue" evidence="1">
    <location>
        <position position="1"/>
    </location>
</feature>
<name>A0A0F9CYI7_9ZZZZ</name>
<evidence type="ECO:0000313" key="1">
    <source>
        <dbReference type="EMBL" id="KKL54423.1"/>
    </source>
</evidence>
<gene>
    <name evidence="1" type="ORF">LCGC14_2265590</name>
</gene>
<dbReference type="AlphaFoldDB" id="A0A0F9CYI7"/>
<reference evidence="1" key="1">
    <citation type="journal article" date="2015" name="Nature">
        <title>Complex archaea that bridge the gap between prokaryotes and eukaryotes.</title>
        <authorList>
            <person name="Spang A."/>
            <person name="Saw J.H."/>
            <person name="Jorgensen S.L."/>
            <person name="Zaremba-Niedzwiedzka K."/>
            <person name="Martijn J."/>
            <person name="Lind A.E."/>
            <person name="van Eijk R."/>
            <person name="Schleper C."/>
            <person name="Guy L."/>
            <person name="Ettema T.J."/>
        </authorList>
    </citation>
    <scope>NUCLEOTIDE SEQUENCE</scope>
</reference>
<organism evidence="1">
    <name type="scientific">marine sediment metagenome</name>
    <dbReference type="NCBI Taxonomy" id="412755"/>
    <lineage>
        <taxon>unclassified sequences</taxon>
        <taxon>metagenomes</taxon>
        <taxon>ecological metagenomes</taxon>
    </lineage>
</organism>
<accession>A0A0F9CYI7</accession>
<proteinExistence type="predicted"/>
<dbReference type="EMBL" id="LAZR01031205">
    <property type="protein sequence ID" value="KKL54423.1"/>
    <property type="molecule type" value="Genomic_DNA"/>
</dbReference>
<comment type="caution">
    <text evidence="1">The sequence shown here is derived from an EMBL/GenBank/DDBJ whole genome shotgun (WGS) entry which is preliminary data.</text>
</comment>
<protein>
    <submittedName>
        <fullName evidence="1">Uncharacterized protein</fullName>
    </submittedName>
</protein>